<dbReference type="InterPro" id="IPR009063">
    <property type="entry name" value="Ig/albumin-bd_sf"/>
</dbReference>
<dbReference type="Gene3D" id="1.20.120.1850">
    <property type="entry name" value="Ebh helix bundles repeating unit (S and A modules)"/>
    <property type="match status" value="8"/>
</dbReference>
<protein>
    <recommendedName>
        <fullName evidence="3">Extracellular matrix-binding protein ebh GA module domain-containing protein</fullName>
    </recommendedName>
</protein>
<sequence>MAKNKISKTAKNSILVTAGLSAITAPAVLFGISAAETNATDSNENQTKSSKTIDLTQPDFKGYEDAKIVSYADYHGKESGEFLSSYDAHSMVHFNWEENYRDPKTNQVIVPDSDENKEKIFESKMEQETQTWSLTYNQNPSEFYVKKNTKWYRGQQENKYPYGVQTYGFAISNDLEIVPGSISIKLDYKDFSLGGKDFDFNKKDTDQNAYFSYGGYKGAYLEITDKNGKFDSSLKQELPDSGDGSEYKILQNPFRTDFTQGSFSNGKWLHKKDSSTNEEDMKDLYYAKKEWSDKEIKLDDNNPKNPASINAIEYITNNAKYGKEKSLPSMEIYRMLSMNYNTDQISQQNLYKQADRRFFGFGATTWLSNANWDNLQATPILANTGSVFAIHFDTGSAIKNAYGINPTVTIKFQTRKVAKNIYKHKDEKEEIDFTKEIETKTVNNFTQTEDLGDYNSFVSGLYFTDLEKNKFYWDNTNISTSPSELGTRKEQLVGVTIATAKRNNNRQIFVNLNESSEQELPSVKYELKQGNKTLANLGNKNNDSITAFTREKQQHANDVTFNVPLVATELNGLDNWNIKPIYASEQKENEFKYDLKINQDKNNTIEFDPEKLSLDIDVKYQLSEAYKNKQKILNFLNEGSLGEKLDPSAVLFENTPLSQDQKDSLIGAIENDFNRDHFTQRNPQIKAAWENQIYLISQLNSRTNQYLTDSEKVLESVRYTKAKEELRKNYDDAIAELKKYENKVITYEVNNTIQANGMGEWGQATQNYITTRAALNGLNELGTEQIKNSQLLSEAQKEKWLKEFKPQDAMTDESLKAFLNKVIADSKAAANDLISKNPRTTSQDVKDAINKLQEFNNSQAVDDLTKQFDANLALTVDKLSVLNNIDAKMGDLPQAVVKQYANELATETSVEKVAQGNGQIETLETNTKTAKELQNKYNSLKQERNSFKSVDETLRNRLSTEDTNINDVLQPKESIPTLSDAISTLATNNAAMESDLNTITENNGKKDELIKKVNDSKILTQAQKDTFKDKINTARTQEDLNNIDPKITSTENAMKGINQVLNRPYYRYASPEKIAESSKLLESILNTKGDQSIDEKSLQTVYKSVSAAENDGQEFVRQKSRDTENIEQKIKGVKGFKSAIFSDYVMGKMSKNKTLPNREALENFVKDLETNANTYVNTKDKIESQIATVKNSIGYLNATNAEDFNKAADALTNAITELKAITNVQKGSSQEYLNKLANVSDLVTKFNAAKDALDGETEFNKVKDALINKINSSTSLSTSQKETLVKHINDNIKTIADLNSYETDTVDALETQMSDLKTKFADAQSTKNSVQYSLADQEAKTNFDTAYTAAQNASEQSYAVIEPATVQTLVSNLTTTSAALNGEANYDKRVEKLNSDVDASNLNNNQKTAFKATYDKNPKVYDLVALQTAETDLPLLTAAMDALQKETAQIQKNNSQWVYKYVLAPQAERDTFDAALKVASELLDEAKGGAVINPQDITNAQAALTNAYTALTGDTVLQGKQKTANDKIDGLSNLSNNQKRDLKTQVDGVINLGEGWENKINKIVQNAESLNDVMGKLAEVANKIGEEEASTRYGLADPDKQEAFNAAKNKYNELSNVQGGIKSLDFSQNGPIVSITNELNSSINGLNGIDNWSELREQISKLPYLSEEEIKKFQKEIPTRNLNAAKQVVIRAKAQSVANHKLAAIKEVDEKLTNLTQTQKDYFKAQINAAADNAAIDTISAQASKRNELNPQLDALISQTNVNAEKETTNYIDATANLKQAYDTAVSDANTQVNAETDKSILTNDQVQRLIDAVTTAKGALNGDANLSTAKQTAISDLEKDYKDKLTKGQIEELKKQINAQTSTQGINTIKSQAQTLANNMQALKDAIENAEKQKATVNYSQASQSPKGTFDTALTNANNALKAEYNQITPETIQTLTNTLTGAQSALDGNSNFNDKVSKLQEKLDKSKATQAQKDTLTPEINAIGLDQAKYNEVETKVNKVVNNMDALAKAVEDHSVVNPKICTFIQ</sequence>
<dbReference type="EMBL" id="CP132191">
    <property type="protein sequence ID" value="WLP85703.1"/>
    <property type="molecule type" value="Genomic_DNA"/>
</dbReference>
<dbReference type="RefSeq" id="WP_305938131.1">
    <property type="nucleotide sequence ID" value="NZ_CP132191.1"/>
</dbReference>
<dbReference type="InterPro" id="IPR002988">
    <property type="entry name" value="GA_module"/>
</dbReference>
<proteinExistence type="predicted"/>
<keyword evidence="5" id="KW-1185">Reference proteome</keyword>
<dbReference type="Pfam" id="PF01468">
    <property type="entry name" value="GA"/>
    <property type="match status" value="4"/>
</dbReference>
<dbReference type="InterPro" id="IPR020840">
    <property type="entry name" value="Extracell_matrix-bd_GA"/>
</dbReference>
<feature type="coiled-coil region" evidence="1">
    <location>
        <begin position="716"/>
        <end position="750"/>
    </location>
</feature>
<feature type="coiled-coil region" evidence="1">
    <location>
        <begin position="923"/>
        <end position="950"/>
    </location>
</feature>
<feature type="signal peptide" evidence="2">
    <location>
        <begin position="1"/>
        <end position="27"/>
    </location>
</feature>
<dbReference type="SUPFAM" id="SSF46997">
    <property type="entry name" value="Bacterial immunoglobulin/albumin-binding domains"/>
    <property type="match status" value="3"/>
</dbReference>
<dbReference type="Proteomes" id="UP001237011">
    <property type="component" value="Chromosome"/>
</dbReference>
<evidence type="ECO:0000313" key="5">
    <source>
        <dbReference type="Proteomes" id="UP001237011"/>
    </source>
</evidence>
<organism evidence="4 5">
    <name type="scientific">Mycoplasma seminis</name>
    <dbReference type="NCBI Taxonomy" id="512749"/>
    <lineage>
        <taxon>Bacteria</taxon>
        <taxon>Bacillati</taxon>
        <taxon>Mycoplasmatota</taxon>
        <taxon>Mollicutes</taxon>
        <taxon>Mycoplasmataceae</taxon>
        <taxon>Mycoplasma</taxon>
    </lineage>
</organism>
<feature type="coiled-coil region" evidence="1">
    <location>
        <begin position="1951"/>
        <end position="2012"/>
    </location>
</feature>
<evidence type="ECO:0000256" key="1">
    <source>
        <dbReference type="SAM" id="Coils"/>
    </source>
</evidence>
<feature type="domain" description="Extracellular matrix-binding protein ebh GA module" evidence="3">
    <location>
        <begin position="1246"/>
        <end position="1297"/>
    </location>
</feature>
<dbReference type="Pfam" id="PF07554">
    <property type="entry name" value="FIVAR"/>
    <property type="match status" value="4"/>
</dbReference>
<evidence type="ECO:0000313" key="4">
    <source>
        <dbReference type="EMBL" id="WLP85703.1"/>
    </source>
</evidence>
<keyword evidence="1" id="KW-0175">Coiled coil</keyword>
<dbReference type="SMART" id="SM00844">
    <property type="entry name" value="GA"/>
    <property type="match status" value="4"/>
</dbReference>
<feature type="domain" description="Extracellular matrix-binding protein ebh GA module" evidence="3">
    <location>
        <begin position="1814"/>
        <end position="1875"/>
    </location>
</feature>
<name>A0ABY9HAR7_9MOLU</name>
<reference evidence="4" key="1">
    <citation type="submission" date="2023-08" db="EMBL/GenBank/DDBJ databases">
        <title>Complete genome sequence of Mycoplasma seminis 2200.</title>
        <authorList>
            <person name="Spergser J."/>
        </authorList>
    </citation>
    <scope>NUCLEOTIDE SEQUENCE [LARGE SCALE GENOMIC DNA]</scope>
    <source>
        <strain evidence="4">2200</strain>
    </source>
</reference>
<evidence type="ECO:0000259" key="3">
    <source>
        <dbReference type="SMART" id="SM00844"/>
    </source>
</evidence>
<feature type="domain" description="Extracellular matrix-binding protein ebh GA module" evidence="3">
    <location>
        <begin position="1689"/>
        <end position="1744"/>
    </location>
</feature>
<feature type="coiled-coil region" evidence="1">
    <location>
        <begin position="1165"/>
        <end position="1221"/>
    </location>
</feature>
<feature type="chain" id="PRO_5047549500" description="Extracellular matrix-binding protein ebh GA module domain-containing protein" evidence="2">
    <location>
        <begin position="28"/>
        <end position="2028"/>
    </location>
</feature>
<dbReference type="Gene3D" id="1.20.5.420">
    <property type="entry name" value="Immunoglobulin FC, subunit C"/>
    <property type="match status" value="1"/>
</dbReference>
<feature type="coiled-coil region" evidence="1">
    <location>
        <begin position="1867"/>
        <end position="1901"/>
    </location>
</feature>
<gene>
    <name evidence="4" type="ORF">Q8852_00915</name>
</gene>
<feature type="domain" description="Extracellular matrix-binding protein ebh GA module" evidence="3">
    <location>
        <begin position="1504"/>
        <end position="1568"/>
    </location>
</feature>
<keyword evidence="2" id="KW-0732">Signal</keyword>
<accession>A0ABY9HAR7</accession>
<evidence type="ECO:0000256" key="2">
    <source>
        <dbReference type="SAM" id="SignalP"/>
    </source>
</evidence>